<sequence length="85" mass="8825">MSSSSGVETVHYAGGGRSLIVIDSATTARVAGVLVVLQTGRVTEGRSAGHHVRRTVAALPRQLPTDCLISGLQRSDSAVQLEILS</sequence>
<dbReference type="EMBL" id="JACEQY010000003">
    <property type="protein sequence ID" value="MBA4860906.1"/>
    <property type="molecule type" value="Genomic_DNA"/>
</dbReference>
<accession>A0A7W2CXT2</accession>
<protein>
    <submittedName>
        <fullName evidence="1">Uncharacterized protein</fullName>
    </submittedName>
</protein>
<proteinExistence type="predicted"/>
<evidence type="ECO:0000313" key="2">
    <source>
        <dbReference type="Proteomes" id="UP000586976"/>
    </source>
</evidence>
<name>A0A7W2CXT2_9ACTN</name>
<evidence type="ECO:0000313" key="1">
    <source>
        <dbReference type="EMBL" id="MBA4860906.1"/>
    </source>
</evidence>
<dbReference type="Proteomes" id="UP000586976">
    <property type="component" value="Unassembled WGS sequence"/>
</dbReference>
<dbReference type="AlphaFoldDB" id="A0A7W2CXT2"/>
<organism evidence="1 2">
    <name type="scientific">Streptomyces himalayensis subsp. aureolus</name>
    <dbReference type="NCBI Taxonomy" id="2758039"/>
    <lineage>
        <taxon>Bacteria</taxon>
        <taxon>Bacillati</taxon>
        <taxon>Actinomycetota</taxon>
        <taxon>Actinomycetes</taxon>
        <taxon>Kitasatosporales</taxon>
        <taxon>Streptomycetaceae</taxon>
        <taxon>Streptomyces</taxon>
        <taxon>Streptomyces himalayensis</taxon>
    </lineage>
</organism>
<dbReference type="RefSeq" id="WP_181862952.1">
    <property type="nucleotide sequence ID" value="NZ_JACEQY010000003.1"/>
</dbReference>
<keyword evidence="2" id="KW-1185">Reference proteome</keyword>
<reference evidence="1 2" key="1">
    <citation type="submission" date="2020-07" db="EMBL/GenBank/DDBJ databases">
        <title>Streptomyces isolated from Indian soil.</title>
        <authorList>
            <person name="Mandal S."/>
            <person name="Maiti P.K."/>
        </authorList>
    </citation>
    <scope>NUCLEOTIDE SEQUENCE [LARGE SCALE GENOMIC DNA]</scope>
    <source>
        <strain evidence="1 2">PSKA54</strain>
    </source>
</reference>
<gene>
    <name evidence="1" type="ORF">H1V43_05825</name>
</gene>
<comment type="caution">
    <text evidence="1">The sequence shown here is derived from an EMBL/GenBank/DDBJ whole genome shotgun (WGS) entry which is preliminary data.</text>
</comment>